<evidence type="ECO:0000259" key="7">
    <source>
        <dbReference type="SMART" id="SM00852"/>
    </source>
</evidence>
<keyword evidence="4 6" id="KW-0501">Molybdenum cofactor biosynthesis</keyword>
<dbReference type="InterPro" id="IPR005110">
    <property type="entry name" value="MoeA_linker/N"/>
</dbReference>
<dbReference type="Proteomes" id="UP001200642">
    <property type="component" value="Unassembled WGS sequence"/>
</dbReference>
<protein>
    <recommendedName>
        <fullName evidence="6">Molybdopterin molybdenumtransferase</fullName>
        <ecNumber evidence="6">2.10.1.1</ecNumber>
    </recommendedName>
</protein>
<name>A0AAE3ESM8_9FLAO</name>
<dbReference type="AlphaFoldDB" id="A0AAE3ESM8"/>
<dbReference type="GO" id="GO:0046872">
    <property type="term" value="F:metal ion binding"/>
    <property type="evidence" value="ECO:0007669"/>
    <property type="project" value="UniProtKB-UniRule"/>
</dbReference>
<keyword evidence="6" id="KW-0460">Magnesium</keyword>
<proteinExistence type="inferred from homology"/>
<dbReference type="RefSeq" id="WP_317901500.1">
    <property type="nucleotide sequence ID" value="NZ_JAIRBC010000007.1"/>
</dbReference>
<comment type="function">
    <text evidence="1 6">Catalyzes the insertion of molybdate into adenylated molybdopterin with the concomitant release of AMP.</text>
</comment>
<evidence type="ECO:0000313" key="8">
    <source>
        <dbReference type="EMBL" id="MCG2460355.1"/>
    </source>
</evidence>
<dbReference type="GO" id="GO:0005829">
    <property type="term" value="C:cytosol"/>
    <property type="evidence" value="ECO:0007669"/>
    <property type="project" value="TreeGrafter"/>
</dbReference>
<dbReference type="PANTHER" id="PTHR10192">
    <property type="entry name" value="MOLYBDOPTERIN BIOSYNTHESIS PROTEIN"/>
    <property type="match status" value="1"/>
</dbReference>
<dbReference type="GO" id="GO:0006777">
    <property type="term" value="P:Mo-molybdopterin cofactor biosynthetic process"/>
    <property type="evidence" value="ECO:0007669"/>
    <property type="project" value="UniProtKB-UniRule"/>
</dbReference>
<sequence>MITFEEAYKKVIHYRRNYGTETVGLLEATGRVLALDIKADRDFPPFDRSTKDGIAIAVEALDGEKNQLRIEGVLPAGNPRAELSDKNNCMEIMTGAVVPKGADTVVMYEDINIANGLATINQNPTRGQNIHVRGSDVNQGATVLYQDTKISGAEIGILAAVGVTQVVVKKLPSITLISTGNELVEVEETPLPHQIRKSNMQSLYAALREEGIVAQQVHLNDQSEDVREGLQKALQESDVLLLSGGVSKGKFDFIPLAMEELGVKKIFHKVLQRPGKPFWFGVHKATSTLIFSFPGNPVSTFANYHVYFKDWLKKSLGLPILGFDVILTESILANGTLTLFLGVKTFMEAGKLRASLVTENGSGDLMSLAKSDGFIRLAPRDTPYAIGEAVPFVPARNLIY</sequence>
<evidence type="ECO:0000313" key="9">
    <source>
        <dbReference type="Proteomes" id="UP001200642"/>
    </source>
</evidence>
<dbReference type="SMART" id="SM00852">
    <property type="entry name" value="MoCF_biosynth"/>
    <property type="match status" value="1"/>
</dbReference>
<comment type="pathway">
    <text evidence="2 6">Cofactor biosynthesis; molybdopterin biosynthesis.</text>
</comment>
<dbReference type="EMBL" id="JAIRBC010000007">
    <property type="protein sequence ID" value="MCG2460355.1"/>
    <property type="molecule type" value="Genomic_DNA"/>
</dbReference>
<dbReference type="InterPro" id="IPR001453">
    <property type="entry name" value="MoaB/Mog_dom"/>
</dbReference>
<dbReference type="InterPro" id="IPR036135">
    <property type="entry name" value="MoeA_linker/N_sf"/>
</dbReference>
<dbReference type="Gene3D" id="3.90.105.10">
    <property type="entry name" value="Molybdopterin biosynthesis moea protein, domain 2"/>
    <property type="match status" value="1"/>
</dbReference>
<dbReference type="EC" id="2.10.1.1" evidence="6"/>
<dbReference type="Gene3D" id="2.170.190.11">
    <property type="entry name" value="Molybdopterin biosynthesis moea protein, domain 3"/>
    <property type="match status" value="1"/>
</dbReference>
<dbReference type="InterPro" id="IPR038987">
    <property type="entry name" value="MoeA-like"/>
</dbReference>
<dbReference type="InterPro" id="IPR005111">
    <property type="entry name" value="MoeA_C_domain_IV"/>
</dbReference>
<accession>A0AAE3ESM8</accession>
<dbReference type="SUPFAM" id="SSF53218">
    <property type="entry name" value="Molybdenum cofactor biosynthesis proteins"/>
    <property type="match status" value="1"/>
</dbReference>
<comment type="cofactor">
    <cofactor evidence="6">
        <name>Mg(2+)</name>
        <dbReference type="ChEBI" id="CHEBI:18420"/>
    </cofactor>
</comment>
<dbReference type="CDD" id="cd00887">
    <property type="entry name" value="MoeA"/>
    <property type="match status" value="1"/>
</dbReference>
<evidence type="ECO:0000256" key="3">
    <source>
        <dbReference type="ARBA" id="ARBA00010763"/>
    </source>
</evidence>
<gene>
    <name evidence="8" type="ORF">K8352_06315</name>
</gene>
<feature type="domain" description="MoaB/Mog" evidence="7">
    <location>
        <begin position="175"/>
        <end position="314"/>
    </location>
</feature>
<reference evidence="8" key="1">
    <citation type="submission" date="2023-02" db="EMBL/GenBank/DDBJ databases">
        <title>Genome of Flavobacteriaceae gen. nov. sp. strain F89.</title>
        <authorList>
            <person name="Wang Y."/>
        </authorList>
    </citation>
    <scope>NUCLEOTIDE SEQUENCE</scope>
    <source>
        <strain evidence="8">F89</strain>
    </source>
</reference>
<dbReference type="NCBIfam" id="TIGR00177">
    <property type="entry name" value="molyb_syn"/>
    <property type="match status" value="1"/>
</dbReference>
<dbReference type="Pfam" id="PF03454">
    <property type="entry name" value="MoeA_C"/>
    <property type="match status" value="1"/>
</dbReference>
<dbReference type="InterPro" id="IPR036425">
    <property type="entry name" value="MoaB/Mog-like_dom_sf"/>
</dbReference>
<comment type="catalytic activity">
    <reaction evidence="5">
        <text>adenylyl-molybdopterin + molybdate = Mo-molybdopterin + AMP + H(+)</text>
        <dbReference type="Rhea" id="RHEA:35047"/>
        <dbReference type="ChEBI" id="CHEBI:15378"/>
        <dbReference type="ChEBI" id="CHEBI:36264"/>
        <dbReference type="ChEBI" id="CHEBI:62727"/>
        <dbReference type="ChEBI" id="CHEBI:71302"/>
        <dbReference type="ChEBI" id="CHEBI:456215"/>
        <dbReference type="EC" id="2.10.1.1"/>
    </reaction>
</comment>
<dbReference type="PANTHER" id="PTHR10192:SF5">
    <property type="entry name" value="GEPHYRIN"/>
    <property type="match status" value="1"/>
</dbReference>
<keyword evidence="6" id="KW-0808">Transferase</keyword>
<dbReference type="Pfam" id="PF03453">
    <property type="entry name" value="MoeA_N"/>
    <property type="match status" value="1"/>
</dbReference>
<dbReference type="SUPFAM" id="SSF63867">
    <property type="entry name" value="MoeA C-terminal domain-like"/>
    <property type="match status" value="1"/>
</dbReference>
<comment type="similarity">
    <text evidence="3 6">Belongs to the MoeA family.</text>
</comment>
<evidence type="ECO:0000256" key="2">
    <source>
        <dbReference type="ARBA" id="ARBA00005046"/>
    </source>
</evidence>
<dbReference type="InterPro" id="IPR036688">
    <property type="entry name" value="MoeA_C_domain_IV_sf"/>
</dbReference>
<evidence type="ECO:0000256" key="1">
    <source>
        <dbReference type="ARBA" id="ARBA00002901"/>
    </source>
</evidence>
<evidence type="ECO:0000256" key="4">
    <source>
        <dbReference type="ARBA" id="ARBA00023150"/>
    </source>
</evidence>
<dbReference type="SUPFAM" id="SSF63882">
    <property type="entry name" value="MoeA N-terminal region -like"/>
    <property type="match status" value="1"/>
</dbReference>
<organism evidence="8 9">
    <name type="scientific">Cerina litoralis</name>
    <dbReference type="NCBI Taxonomy" id="2874477"/>
    <lineage>
        <taxon>Bacteria</taxon>
        <taxon>Pseudomonadati</taxon>
        <taxon>Bacteroidota</taxon>
        <taxon>Flavobacteriia</taxon>
        <taxon>Flavobacteriales</taxon>
        <taxon>Flavobacteriaceae</taxon>
        <taxon>Cerina</taxon>
    </lineage>
</organism>
<keyword evidence="9" id="KW-1185">Reference proteome</keyword>
<evidence type="ECO:0000256" key="5">
    <source>
        <dbReference type="ARBA" id="ARBA00047317"/>
    </source>
</evidence>
<dbReference type="GO" id="GO:0061599">
    <property type="term" value="F:molybdopterin molybdotransferase activity"/>
    <property type="evidence" value="ECO:0007669"/>
    <property type="project" value="UniProtKB-UniRule"/>
</dbReference>
<dbReference type="Gene3D" id="3.40.980.10">
    <property type="entry name" value="MoaB/Mog-like domain"/>
    <property type="match status" value="1"/>
</dbReference>
<keyword evidence="6" id="KW-0500">Molybdenum</keyword>
<dbReference type="Pfam" id="PF00994">
    <property type="entry name" value="MoCF_biosynth"/>
    <property type="match status" value="1"/>
</dbReference>
<comment type="caution">
    <text evidence="8">The sequence shown here is derived from an EMBL/GenBank/DDBJ whole genome shotgun (WGS) entry which is preliminary data.</text>
</comment>
<evidence type="ECO:0000256" key="6">
    <source>
        <dbReference type="RuleBase" id="RU365090"/>
    </source>
</evidence>
<keyword evidence="6" id="KW-0479">Metal-binding</keyword>
<dbReference type="Gene3D" id="2.40.340.10">
    <property type="entry name" value="MoeA, C-terminal, domain IV"/>
    <property type="match status" value="1"/>
</dbReference>